<protein>
    <recommendedName>
        <fullName evidence="2">DUF1206 domain-containing protein</fullName>
    </recommendedName>
</protein>
<dbReference type="Proteomes" id="UP000219440">
    <property type="component" value="Unassembled WGS sequence"/>
</dbReference>
<dbReference type="OrthoDB" id="4552598at2"/>
<name>A0A2C8Y5R1_9MICO</name>
<keyword evidence="1" id="KW-1133">Transmembrane helix</keyword>
<gene>
    <name evidence="3" type="ORF">SAMN06296378_0006</name>
</gene>
<accession>A0A2C8Y5R1</accession>
<feature type="domain" description="DUF1206" evidence="2">
    <location>
        <begin position="24"/>
        <end position="89"/>
    </location>
</feature>
<dbReference type="EMBL" id="OCST01000001">
    <property type="protein sequence ID" value="SOE45475.1"/>
    <property type="molecule type" value="Genomic_DNA"/>
</dbReference>
<keyword evidence="4" id="KW-1185">Reference proteome</keyword>
<feature type="transmembrane region" description="Helical" evidence="1">
    <location>
        <begin position="68"/>
        <end position="91"/>
    </location>
</feature>
<organism evidence="3 4">
    <name type="scientific">Salinibacterium xinjiangense</name>
    <dbReference type="NCBI Taxonomy" id="386302"/>
    <lineage>
        <taxon>Bacteria</taxon>
        <taxon>Bacillati</taxon>
        <taxon>Actinomycetota</taxon>
        <taxon>Actinomycetes</taxon>
        <taxon>Micrococcales</taxon>
        <taxon>Microbacteriaceae</taxon>
        <taxon>Salinibacterium</taxon>
    </lineage>
</organism>
<feature type="transmembrane region" description="Helical" evidence="1">
    <location>
        <begin position="239"/>
        <end position="262"/>
    </location>
</feature>
<dbReference type="AlphaFoldDB" id="A0A2C8Y5R1"/>
<reference evidence="3 4" key="1">
    <citation type="submission" date="2017-09" db="EMBL/GenBank/DDBJ databases">
        <authorList>
            <person name="Ehlers B."/>
            <person name="Leendertz F.H."/>
        </authorList>
    </citation>
    <scope>NUCLEOTIDE SEQUENCE [LARGE SCALE GENOMIC DNA]</scope>
    <source>
        <strain evidence="3 4">CGMCC 1.05381</strain>
    </source>
</reference>
<dbReference type="InterPro" id="IPR009597">
    <property type="entry name" value="DUF1206"/>
</dbReference>
<feature type="transmembrane region" description="Helical" evidence="1">
    <location>
        <begin position="103"/>
        <end position="123"/>
    </location>
</feature>
<proteinExistence type="predicted"/>
<feature type="domain" description="DUF1206" evidence="2">
    <location>
        <begin position="107"/>
        <end position="173"/>
    </location>
</feature>
<feature type="transmembrane region" description="Helical" evidence="1">
    <location>
        <begin position="21"/>
        <end position="48"/>
    </location>
</feature>
<evidence type="ECO:0000313" key="3">
    <source>
        <dbReference type="EMBL" id="SOE45475.1"/>
    </source>
</evidence>
<dbReference type="Pfam" id="PF06724">
    <property type="entry name" value="DUF1206"/>
    <property type="match status" value="3"/>
</dbReference>
<feature type="transmembrane region" description="Helical" evidence="1">
    <location>
        <begin position="143"/>
        <end position="169"/>
    </location>
</feature>
<keyword evidence="1" id="KW-0472">Membrane</keyword>
<feature type="transmembrane region" description="Helical" evidence="1">
    <location>
        <begin position="190"/>
        <end position="219"/>
    </location>
</feature>
<evidence type="ECO:0000313" key="4">
    <source>
        <dbReference type="Proteomes" id="UP000219440"/>
    </source>
</evidence>
<dbReference type="RefSeq" id="WP_097059227.1">
    <property type="nucleotide sequence ID" value="NZ_BMLC01000002.1"/>
</dbReference>
<sequence>MSSPVESAARAAQDSVAFRALARLGFAVNGLMHIIIGVIAIGVASGAGGSADQSGALGQIAGTPGGTVILWVTAVGLAALGIWLIVSAVRYPSRNKKKKASELVTGLAKGVAYLAIGGAAVTFASGGSTDGESAIDTLSAALIAAPGGIIVLWALALTVVGIGGFFIVTGARRRFIDDITLPAGKPGRSIILLGVIGYVAKGIALAFTGVLLSIAAATADPSQAAGLDGSLKALAGLPLGRVILILIGLGFVAYGIYCFVLARIARLRG</sequence>
<feature type="domain" description="DUF1206" evidence="2">
    <location>
        <begin position="196"/>
        <end position="264"/>
    </location>
</feature>
<evidence type="ECO:0000256" key="1">
    <source>
        <dbReference type="SAM" id="Phobius"/>
    </source>
</evidence>
<evidence type="ECO:0000259" key="2">
    <source>
        <dbReference type="Pfam" id="PF06724"/>
    </source>
</evidence>
<keyword evidence="1" id="KW-0812">Transmembrane</keyword>